<protein>
    <submittedName>
        <fullName evidence="1">Uncharacterized protein</fullName>
    </submittedName>
</protein>
<dbReference type="EMBL" id="LXQA010221601">
    <property type="protein sequence ID" value="MCI35250.1"/>
    <property type="molecule type" value="Genomic_DNA"/>
</dbReference>
<evidence type="ECO:0000313" key="1">
    <source>
        <dbReference type="EMBL" id="MCI35250.1"/>
    </source>
</evidence>
<sequence length="95" mass="10479">RTTVVQSGAGDFAVVCGLVRDGCLLLCVRLLCLSQIYMFAGLVQPAPPPSPWWFCSFLPFQRPFLHLPPPSSFSSMCCVDCCWLRSFSGMVGRCN</sequence>
<accession>A0A392RHJ1</accession>
<feature type="non-terminal residue" evidence="1">
    <location>
        <position position="1"/>
    </location>
</feature>
<organism evidence="1 2">
    <name type="scientific">Trifolium medium</name>
    <dbReference type="NCBI Taxonomy" id="97028"/>
    <lineage>
        <taxon>Eukaryota</taxon>
        <taxon>Viridiplantae</taxon>
        <taxon>Streptophyta</taxon>
        <taxon>Embryophyta</taxon>
        <taxon>Tracheophyta</taxon>
        <taxon>Spermatophyta</taxon>
        <taxon>Magnoliopsida</taxon>
        <taxon>eudicotyledons</taxon>
        <taxon>Gunneridae</taxon>
        <taxon>Pentapetalae</taxon>
        <taxon>rosids</taxon>
        <taxon>fabids</taxon>
        <taxon>Fabales</taxon>
        <taxon>Fabaceae</taxon>
        <taxon>Papilionoideae</taxon>
        <taxon>50 kb inversion clade</taxon>
        <taxon>NPAAA clade</taxon>
        <taxon>Hologalegina</taxon>
        <taxon>IRL clade</taxon>
        <taxon>Trifolieae</taxon>
        <taxon>Trifolium</taxon>
    </lineage>
</organism>
<evidence type="ECO:0000313" key="2">
    <source>
        <dbReference type="Proteomes" id="UP000265520"/>
    </source>
</evidence>
<dbReference type="AlphaFoldDB" id="A0A392RHJ1"/>
<proteinExistence type="predicted"/>
<comment type="caution">
    <text evidence="1">The sequence shown here is derived from an EMBL/GenBank/DDBJ whole genome shotgun (WGS) entry which is preliminary data.</text>
</comment>
<name>A0A392RHJ1_9FABA</name>
<dbReference type="Proteomes" id="UP000265520">
    <property type="component" value="Unassembled WGS sequence"/>
</dbReference>
<reference evidence="1 2" key="1">
    <citation type="journal article" date="2018" name="Front. Plant Sci.">
        <title>Red Clover (Trifolium pratense) and Zigzag Clover (T. medium) - A Picture of Genomic Similarities and Differences.</title>
        <authorList>
            <person name="Dluhosova J."/>
            <person name="Istvanek J."/>
            <person name="Nedelnik J."/>
            <person name="Repkova J."/>
        </authorList>
    </citation>
    <scope>NUCLEOTIDE SEQUENCE [LARGE SCALE GENOMIC DNA]</scope>
    <source>
        <strain evidence="2">cv. 10/8</strain>
        <tissue evidence="1">Leaf</tissue>
    </source>
</reference>
<keyword evidence="2" id="KW-1185">Reference proteome</keyword>